<proteinExistence type="predicted"/>
<name>A0A6A7Z5V3_9PSED</name>
<reference evidence="1 2" key="1">
    <citation type="submission" date="2019-10" db="EMBL/GenBank/DDBJ databases">
        <title>Evaluation of single-gene subtyping targets for Pseudomonas.</title>
        <authorList>
            <person name="Reichler S.J."/>
            <person name="Orsi R.H."/>
            <person name="Wiedmann M."/>
            <person name="Martin N.H."/>
            <person name="Murphy S.I."/>
        </authorList>
    </citation>
    <scope>NUCLEOTIDE SEQUENCE [LARGE SCALE GENOMIC DNA]</scope>
    <source>
        <strain evidence="1 2">FSL R10-1876</strain>
    </source>
</reference>
<evidence type="ECO:0000313" key="2">
    <source>
        <dbReference type="Proteomes" id="UP000466863"/>
    </source>
</evidence>
<dbReference type="Gene3D" id="3.40.50.1820">
    <property type="entry name" value="alpha/beta hydrolase"/>
    <property type="match status" value="1"/>
</dbReference>
<evidence type="ECO:0000313" key="1">
    <source>
        <dbReference type="EMBL" id="MQU40909.1"/>
    </source>
</evidence>
<dbReference type="EMBL" id="WIVV01000001">
    <property type="protein sequence ID" value="MQU40909.1"/>
    <property type="molecule type" value="Genomic_DNA"/>
</dbReference>
<gene>
    <name evidence="1" type="ORF">GHO28_00100</name>
</gene>
<protein>
    <submittedName>
        <fullName evidence="1">Uncharacterized protein</fullName>
    </submittedName>
</protein>
<dbReference type="Proteomes" id="UP000466863">
    <property type="component" value="Unassembled WGS sequence"/>
</dbReference>
<organism evidence="1 2">
    <name type="scientific">Pseudomonas helleri</name>
    <dbReference type="NCBI Taxonomy" id="1608996"/>
    <lineage>
        <taxon>Bacteria</taxon>
        <taxon>Pseudomonadati</taxon>
        <taxon>Pseudomonadota</taxon>
        <taxon>Gammaproteobacteria</taxon>
        <taxon>Pseudomonadales</taxon>
        <taxon>Pseudomonadaceae</taxon>
        <taxon>Pseudomonas</taxon>
    </lineage>
</organism>
<dbReference type="AlphaFoldDB" id="A0A6A7Z5V3"/>
<sequence length="341" mass="37499">MVDKLVRRDRLNDREKHNVESPFFAAGRVQAALEGRGISSIWGISEFASEHKERLSSDRHTACFQIESILKSQRWYLVCEKPFSPMFPKSESSRPQGIVFGAPRTQSEPVQPYKPPPPLTMGRFVPKDGLTVYLGGAGMEGEYITSQVEKLVSVGINGAVSGKLTEGLHADAIAVLKYRYPARSISGLSATGPYTISTDWSLKALGVNRQLPQNGQFNLVGYSWGSLAAAQTALFYAEKGQIIDHLVLIGSPISQDFVNELRAANNIKRILIIDLTEKNDRIYAGMSDAELLASLPSLGQQMIDSQTSGSGQGHFFYGIAGKEGEVRRRQLAQRLRIEGLQ</sequence>
<dbReference type="SUPFAM" id="SSF53474">
    <property type="entry name" value="alpha/beta-Hydrolases"/>
    <property type="match status" value="1"/>
</dbReference>
<accession>A0A6A7Z5V3</accession>
<comment type="caution">
    <text evidence="1">The sequence shown here is derived from an EMBL/GenBank/DDBJ whole genome shotgun (WGS) entry which is preliminary data.</text>
</comment>
<dbReference type="InterPro" id="IPR029058">
    <property type="entry name" value="AB_hydrolase_fold"/>
</dbReference>
<dbReference type="RefSeq" id="WP_153331472.1">
    <property type="nucleotide sequence ID" value="NZ_CP181271.1"/>
</dbReference>